<accession>A0A6C0DK95</accession>
<protein>
    <submittedName>
        <fullName evidence="1">Uncharacterized protein</fullName>
    </submittedName>
</protein>
<organism evidence="1">
    <name type="scientific">viral metagenome</name>
    <dbReference type="NCBI Taxonomy" id="1070528"/>
    <lineage>
        <taxon>unclassified sequences</taxon>
        <taxon>metagenomes</taxon>
        <taxon>organismal metagenomes</taxon>
    </lineage>
</organism>
<evidence type="ECO:0000313" key="1">
    <source>
        <dbReference type="EMBL" id="QHT16947.1"/>
    </source>
</evidence>
<proteinExistence type="predicted"/>
<dbReference type="EMBL" id="MN739628">
    <property type="protein sequence ID" value="QHT16947.1"/>
    <property type="molecule type" value="Genomic_DNA"/>
</dbReference>
<name>A0A6C0DK95_9ZZZZ</name>
<reference evidence="1" key="1">
    <citation type="journal article" date="2020" name="Nature">
        <title>Giant virus diversity and host interactions through global metagenomics.</title>
        <authorList>
            <person name="Schulz F."/>
            <person name="Roux S."/>
            <person name="Paez-Espino D."/>
            <person name="Jungbluth S."/>
            <person name="Walsh D.A."/>
            <person name="Denef V.J."/>
            <person name="McMahon K.D."/>
            <person name="Konstantinidis K.T."/>
            <person name="Eloe-Fadrosh E.A."/>
            <person name="Kyrpides N.C."/>
            <person name="Woyke T."/>
        </authorList>
    </citation>
    <scope>NUCLEOTIDE SEQUENCE</scope>
    <source>
        <strain evidence="1">GVMAG-M-3300023174-207</strain>
    </source>
</reference>
<dbReference type="AlphaFoldDB" id="A0A6C0DK95"/>
<sequence length="88" mass="10610">MNPVIKNRLRKVYPYSIVLQEVEKEGPICSKQVSENLNMRRVDAQRWLNKARNESNVSIYPEEHMEKLSSIFDPNRRELNNNKYYIRK</sequence>